<name>A0ABW3WLR3_9FLAO</name>
<gene>
    <name evidence="1" type="ORF">ACFQ5N_02260</name>
</gene>
<organism evidence="1 2">
    <name type="scientific">Lutibacter holmesii</name>
    <dbReference type="NCBI Taxonomy" id="1137985"/>
    <lineage>
        <taxon>Bacteria</taxon>
        <taxon>Pseudomonadati</taxon>
        <taxon>Bacteroidota</taxon>
        <taxon>Flavobacteriia</taxon>
        <taxon>Flavobacteriales</taxon>
        <taxon>Flavobacteriaceae</taxon>
        <taxon>Lutibacter</taxon>
    </lineage>
</organism>
<dbReference type="Proteomes" id="UP001597241">
    <property type="component" value="Unassembled WGS sequence"/>
</dbReference>
<dbReference type="RefSeq" id="WP_386807366.1">
    <property type="nucleotide sequence ID" value="NZ_JBHTMV010000002.1"/>
</dbReference>
<reference evidence="2" key="1">
    <citation type="journal article" date="2019" name="Int. J. Syst. Evol. Microbiol.">
        <title>The Global Catalogue of Microorganisms (GCM) 10K type strain sequencing project: providing services to taxonomists for standard genome sequencing and annotation.</title>
        <authorList>
            <consortium name="The Broad Institute Genomics Platform"/>
            <consortium name="The Broad Institute Genome Sequencing Center for Infectious Disease"/>
            <person name="Wu L."/>
            <person name="Ma J."/>
        </authorList>
    </citation>
    <scope>NUCLEOTIDE SEQUENCE [LARGE SCALE GENOMIC DNA]</scope>
    <source>
        <strain evidence="2">CCUG 62221</strain>
    </source>
</reference>
<evidence type="ECO:0000313" key="1">
    <source>
        <dbReference type="EMBL" id="MFD1292648.1"/>
    </source>
</evidence>
<sequence length="52" mass="6004">MDKKKTNIGLKDKSAKNAHWYTCHYKLAVKNCGITNYSKPETYVINQTINDL</sequence>
<accession>A0ABW3WLR3</accession>
<keyword evidence="2" id="KW-1185">Reference proteome</keyword>
<proteinExistence type="predicted"/>
<evidence type="ECO:0000313" key="2">
    <source>
        <dbReference type="Proteomes" id="UP001597241"/>
    </source>
</evidence>
<comment type="caution">
    <text evidence="1">The sequence shown here is derived from an EMBL/GenBank/DDBJ whole genome shotgun (WGS) entry which is preliminary data.</text>
</comment>
<dbReference type="EMBL" id="JBHTMV010000002">
    <property type="protein sequence ID" value="MFD1292648.1"/>
    <property type="molecule type" value="Genomic_DNA"/>
</dbReference>
<protein>
    <submittedName>
        <fullName evidence="1">Uncharacterized protein</fullName>
    </submittedName>
</protein>